<evidence type="ECO:0000256" key="4">
    <source>
        <dbReference type="ARBA" id="ARBA00022840"/>
    </source>
</evidence>
<reference evidence="7 8" key="1">
    <citation type="submission" date="2020-07" db="EMBL/GenBank/DDBJ databases">
        <title>Characterization of Pectobacterium aroidearum strains causing soft rot on Amorphophallus konjac.</title>
        <authorList>
            <person name="Xie H."/>
        </authorList>
    </citation>
    <scope>NUCLEOTIDE SEQUENCE [LARGE SCALE GENOMIC DNA]</scope>
    <source>
        <strain evidence="7 8">MY7</strain>
    </source>
</reference>
<dbReference type="RefSeq" id="WP_181845187.1">
    <property type="nucleotide sequence ID" value="NZ_JACERJ010000004.1"/>
</dbReference>
<comment type="caution">
    <text evidence="7">The sequence shown here is derived from an EMBL/GenBank/DDBJ whole genome shotgun (WGS) entry which is preliminary data.</text>
</comment>
<dbReference type="InterPro" id="IPR011545">
    <property type="entry name" value="DEAD/DEAH_box_helicase_dom"/>
</dbReference>
<dbReference type="InterPro" id="IPR050474">
    <property type="entry name" value="Hel308_SKI2-like"/>
</dbReference>
<dbReference type="GO" id="GO:0005524">
    <property type="term" value="F:ATP binding"/>
    <property type="evidence" value="ECO:0007669"/>
    <property type="project" value="UniProtKB-KW"/>
</dbReference>
<keyword evidence="1" id="KW-0547">Nucleotide-binding</keyword>
<keyword evidence="4" id="KW-0067">ATP-binding</keyword>
<dbReference type="InterPro" id="IPR014001">
    <property type="entry name" value="Helicase_ATP-bd"/>
</dbReference>
<feature type="domain" description="Helicase ATP-binding" evidence="5">
    <location>
        <begin position="103"/>
        <end position="258"/>
    </location>
</feature>
<evidence type="ECO:0000313" key="8">
    <source>
        <dbReference type="Proteomes" id="UP000557749"/>
    </source>
</evidence>
<dbReference type="AlphaFoldDB" id="A0AAW3SST5"/>
<dbReference type="InterPro" id="IPR027417">
    <property type="entry name" value="P-loop_NTPase"/>
</dbReference>
<dbReference type="Pfam" id="PF00270">
    <property type="entry name" value="DEAD"/>
    <property type="match status" value="1"/>
</dbReference>
<feature type="domain" description="Helicase C-terminal" evidence="6">
    <location>
        <begin position="300"/>
        <end position="473"/>
    </location>
</feature>
<evidence type="ECO:0000256" key="1">
    <source>
        <dbReference type="ARBA" id="ARBA00022741"/>
    </source>
</evidence>
<dbReference type="Gene3D" id="3.40.50.300">
    <property type="entry name" value="P-loop containing nucleotide triphosphate hydrolases"/>
    <property type="match status" value="2"/>
</dbReference>
<proteinExistence type="predicted"/>
<dbReference type="Proteomes" id="UP000557749">
    <property type="component" value="Unassembled WGS sequence"/>
</dbReference>
<accession>A0AAW3SST5</accession>
<gene>
    <name evidence="7" type="ORF">H2Y57_10615</name>
</gene>
<dbReference type="GO" id="GO:0003676">
    <property type="term" value="F:nucleic acid binding"/>
    <property type="evidence" value="ECO:0007669"/>
    <property type="project" value="InterPro"/>
</dbReference>
<dbReference type="GO" id="GO:0016787">
    <property type="term" value="F:hydrolase activity"/>
    <property type="evidence" value="ECO:0007669"/>
    <property type="project" value="UniProtKB-KW"/>
</dbReference>
<name>A0AAW3SST5_9GAMM</name>
<evidence type="ECO:0000256" key="3">
    <source>
        <dbReference type="ARBA" id="ARBA00022806"/>
    </source>
</evidence>
<dbReference type="PANTHER" id="PTHR47961:SF6">
    <property type="entry name" value="DNA-DIRECTED DNA POLYMERASE"/>
    <property type="match status" value="1"/>
</dbReference>
<dbReference type="SMART" id="SM00487">
    <property type="entry name" value="DEXDc"/>
    <property type="match status" value="1"/>
</dbReference>
<organism evidence="7 8">
    <name type="scientific">Pectobacterium aroidearum</name>
    <dbReference type="NCBI Taxonomy" id="1201031"/>
    <lineage>
        <taxon>Bacteria</taxon>
        <taxon>Pseudomonadati</taxon>
        <taxon>Pseudomonadota</taxon>
        <taxon>Gammaproteobacteria</taxon>
        <taxon>Enterobacterales</taxon>
        <taxon>Pectobacteriaceae</taxon>
        <taxon>Pectobacterium</taxon>
    </lineage>
</organism>
<evidence type="ECO:0000256" key="2">
    <source>
        <dbReference type="ARBA" id="ARBA00022801"/>
    </source>
</evidence>
<protein>
    <submittedName>
        <fullName evidence="7">DEAD/DEAH box helicase</fullName>
    </submittedName>
</protein>
<keyword evidence="2" id="KW-0378">Hydrolase</keyword>
<dbReference type="EMBL" id="JACERJ010000004">
    <property type="protein sequence ID" value="MBA5204131.1"/>
    <property type="molecule type" value="Genomic_DNA"/>
</dbReference>
<dbReference type="PROSITE" id="PS51194">
    <property type="entry name" value="HELICASE_CTER"/>
    <property type="match status" value="1"/>
</dbReference>
<dbReference type="GO" id="GO:0004386">
    <property type="term" value="F:helicase activity"/>
    <property type="evidence" value="ECO:0007669"/>
    <property type="project" value="UniProtKB-KW"/>
</dbReference>
<keyword evidence="3 7" id="KW-0347">Helicase</keyword>
<evidence type="ECO:0000313" key="7">
    <source>
        <dbReference type="EMBL" id="MBA5204131.1"/>
    </source>
</evidence>
<sequence>MDLINNNDIEDVIFEFCHEINHLISKDDDSSARNKLILLLDFHKKNNLNYNPIVNHLIRTLGLYPYIKTETSQWQDAFVYEIFKVDVGLSEPITLHREQSIVLKKLLEGKSLAISAPTSFGKSFIIDAFISLKKPDNVLIIVPTISLTDETRRRLHKKFSNEYKIITTSDVELDKKNLFIFPQERAISYINKIKNLDLLIIDEFYKASESHDKDRAPALLKAMMMYRKVAKQCYYLAPNINEIRKNPFTNNMEFMKIDFNTVYLERHDFSAQINENEDIKSKFLLDILFNNKGKSLIYAGTYSNIEKVSRIIFDNYPLTKKELLLQFANWLKINYDPEWMLTKLIERESGVHNGRLHRSVSQIQIKLFEEEFGLTKIISTSSIVEGVNTSAENVIIWKSKNGKKNLKDFMFKNIIGRSGRMFKHFIGRVFLLSAPPKEESNDLDLTIPNNLVPDIDEDEFRNEISKEQLASMIAYKEEMQSLLGYETFNRLQAEGAFKTNDPLLIREIALDIAMNPSDWLSITYLNSESPDEWEHFLYKIIKLKPAGWGIEYSKFVSFIKVASLNWHLTIPEILHNLSSSGITIDNFFELERNLTFKLSSILNDVNVLLSEMIPYKNTDISPFIFKTSHAFLPPIVYQLEEYGLPRMISKKLYAPLHIDFMSESLTLHSVIIKLKDCNTMFGIANSINANNIERYIIDHFIDGVSISEK</sequence>
<dbReference type="PANTHER" id="PTHR47961">
    <property type="entry name" value="DNA POLYMERASE THETA, PUTATIVE (AFU_ORTHOLOGUE AFUA_1G05260)-RELATED"/>
    <property type="match status" value="1"/>
</dbReference>
<dbReference type="InterPro" id="IPR001650">
    <property type="entry name" value="Helicase_C-like"/>
</dbReference>
<dbReference type="SUPFAM" id="SSF52540">
    <property type="entry name" value="P-loop containing nucleoside triphosphate hydrolases"/>
    <property type="match status" value="1"/>
</dbReference>
<evidence type="ECO:0000259" key="5">
    <source>
        <dbReference type="PROSITE" id="PS51192"/>
    </source>
</evidence>
<dbReference type="PROSITE" id="PS51192">
    <property type="entry name" value="HELICASE_ATP_BIND_1"/>
    <property type="match status" value="1"/>
</dbReference>
<evidence type="ECO:0000259" key="6">
    <source>
        <dbReference type="PROSITE" id="PS51194"/>
    </source>
</evidence>